<comment type="catalytic activity">
    <reaction evidence="19">
        <text>L-seryl-[receptor-protein] + ATP = O-phospho-L-seryl-[receptor-protein] + ADP + H(+)</text>
        <dbReference type="Rhea" id="RHEA:18673"/>
        <dbReference type="Rhea" id="RHEA-COMP:11022"/>
        <dbReference type="Rhea" id="RHEA-COMP:11023"/>
        <dbReference type="ChEBI" id="CHEBI:15378"/>
        <dbReference type="ChEBI" id="CHEBI:29999"/>
        <dbReference type="ChEBI" id="CHEBI:30616"/>
        <dbReference type="ChEBI" id="CHEBI:83421"/>
        <dbReference type="ChEBI" id="CHEBI:456216"/>
        <dbReference type="EC" id="2.7.11.30"/>
    </reaction>
</comment>
<dbReference type="GO" id="GO:0005024">
    <property type="term" value="F:transforming growth factor beta receptor activity"/>
    <property type="evidence" value="ECO:0007669"/>
    <property type="project" value="TreeGrafter"/>
</dbReference>
<dbReference type="AlphaFoldDB" id="A0A1B0C8G5"/>
<dbReference type="PROSITE" id="PS00107">
    <property type="entry name" value="PROTEIN_KINASE_ATP"/>
    <property type="match status" value="1"/>
</dbReference>
<accession>A0A1B0C8G5</accession>
<evidence type="ECO:0000313" key="26">
    <source>
        <dbReference type="EMBL" id="MBC1169734.1"/>
    </source>
</evidence>
<dbReference type="VEuPathDB" id="VectorBase:LLONM1_001652"/>
<keyword evidence="14" id="KW-0460">Magnesium</keyword>
<keyword evidence="7" id="KW-0808">Transferase</keyword>
<dbReference type="EnsemblMetazoa" id="LLOJ000177-RA">
    <property type="protein sequence ID" value="LLOJ000177-PA"/>
    <property type="gene ID" value="LLOJ000177"/>
</dbReference>
<comment type="similarity">
    <text evidence="4">Belongs to the protein kinase superfamily. TKL Ser/Thr protein kinase family. TGFB receptor subfamily.</text>
</comment>
<feature type="compositionally biased region" description="Acidic residues" evidence="22">
    <location>
        <begin position="41"/>
        <end position="56"/>
    </location>
</feature>
<dbReference type="Pfam" id="PF07714">
    <property type="entry name" value="PK_Tyr_Ser-Thr"/>
    <property type="match status" value="1"/>
</dbReference>
<evidence type="ECO:0000256" key="3">
    <source>
        <dbReference type="ARBA" id="ARBA00004479"/>
    </source>
</evidence>
<feature type="chain" id="PRO_5044555183" description="receptor protein serine/threonine kinase" evidence="24">
    <location>
        <begin position="19"/>
        <end position="860"/>
    </location>
</feature>
<keyword evidence="28" id="KW-1185">Reference proteome</keyword>
<dbReference type="CDD" id="cd23533">
    <property type="entry name" value="TFP_LU_ECD_BMPR2_like"/>
    <property type="match status" value="1"/>
</dbReference>
<evidence type="ECO:0000256" key="13">
    <source>
        <dbReference type="ARBA" id="ARBA00022840"/>
    </source>
</evidence>
<evidence type="ECO:0000256" key="12">
    <source>
        <dbReference type="ARBA" id="ARBA00022777"/>
    </source>
</evidence>
<dbReference type="PANTHER" id="PTHR23255:SF100">
    <property type="entry name" value="RECEPTOR PROTEIN SERINE_THREONINE KINASE"/>
    <property type="match status" value="1"/>
</dbReference>
<evidence type="ECO:0000256" key="6">
    <source>
        <dbReference type="ARBA" id="ARBA00022527"/>
    </source>
</evidence>
<evidence type="ECO:0000256" key="4">
    <source>
        <dbReference type="ARBA" id="ARBA00009605"/>
    </source>
</evidence>
<dbReference type="EC" id="2.7.11.30" evidence="5"/>
<feature type="signal peptide" evidence="24">
    <location>
        <begin position="1"/>
        <end position="18"/>
    </location>
</feature>
<evidence type="ECO:0000256" key="11">
    <source>
        <dbReference type="ARBA" id="ARBA00022741"/>
    </source>
</evidence>
<evidence type="ECO:0000256" key="8">
    <source>
        <dbReference type="ARBA" id="ARBA00022692"/>
    </source>
</evidence>
<evidence type="ECO:0000256" key="17">
    <source>
        <dbReference type="ARBA" id="ARBA00023170"/>
    </source>
</evidence>
<evidence type="ECO:0000259" key="25">
    <source>
        <dbReference type="PROSITE" id="PS50011"/>
    </source>
</evidence>
<dbReference type="GO" id="GO:0005524">
    <property type="term" value="F:ATP binding"/>
    <property type="evidence" value="ECO:0007669"/>
    <property type="project" value="UniProtKB-UniRule"/>
</dbReference>
<dbReference type="Gene3D" id="1.10.510.10">
    <property type="entry name" value="Transferase(Phosphotransferase) domain 1"/>
    <property type="match status" value="1"/>
</dbReference>
<dbReference type="FunFam" id="1.10.510.10:FF:000487">
    <property type="entry name" value="Anti-Muellerian hormone type-2 receptor"/>
    <property type="match status" value="1"/>
</dbReference>
<dbReference type="VEuPathDB" id="VectorBase:LLOJ000177"/>
<evidence type="ECO:0000256" key="20">
    <source>
        <dbReference type="ARBA" id="ARBA00048773"/>
    </source>
</evidence>
<keyword evidence="12" id="KW-0418">Kinase</keyword>
<dbReference type="GO" id="GO:0043235">
    <property type="term" value="C:receptor complex"/>
    <property type="evidence" value="ECO:0007669"/>
    <property type="project" value="TreeGrafter"/>
</dbReference>
<evidence type="ECO:0000313" key="27">
    <source>
        <dbReference type="EnsemblMetazoa" id="LLOJ000177-PA"/>
    </source>
</evidence>
<protein>
    <recommendedName>
        <fullName evidence="5">receptor protein serine/threonine kinase</fullName>
        <ecNumber evidence="5">2.7.11.30</ecNumber>
    </recommendedName>
</protein>
<dbReference type="InterPro" id="IPR017441">
    <property type="entry name" value="Protein_kinase_ATP_BS"/>
</dbReference>
<evidence type="ECO:0000256" key="21">
    <source>
        <dbReference type="PROSITE-ProRule" id="PRU10141"/>
    </source>
</evidence>
<organism evidence="27 28">
    <name type="scientific">Lutzomyia longipalpis</name>
    <name type="common">Sand fly</name>
    <dbReference type="NCBI Taxonomy" id="7200"/>
    <lineage>
        <taxon>Eukaryota</taxon>
        <taxon>Metazoa</taxon>
        <taxon>Ecdysozoa</taxon>
        <taxon>Arthropoda</taxon>
        <taxon>Hexapoda</taxon>
        <taxon>Insecta</taxon>
        <taxon>Pterygota</taxon>
        <taxon>Neoptera</taxon>
        <taxon>Endopterygota</taxon>
        <taxon>Diptera</taxon>
        <taxon>Nematocera</taxon>
        <taxon>Psychodoidea</taxon>
        <taxon>Psychodidae</taxon>
        <taxon>Lutzomyia</taxon>
        <taxon>Lutzomyia</taxon>
    </lineage>
</organism>
<feature type="domain" description="Protein kinase" evidence="25">
    <location>
        <begin position="231"/>
        <end position="535"/>
    </location>
</feature>
<feature type="binding site" evidence="21">
    <location>
        <position position="258"/>
    </location>
    <ligand>
        <name>ATP</name>
        <dbReference type="ChEBI" id="CHEBI:30616"/>
    </ligand>
</feature>
<dbReference type="EMBL" id="GITU01001031">
    <property type="protein sequence ID" value="MBC1169734.1"/>
    <property type="molecule type" value="Transcribed_RNA"/>
</dbReference>
<keyword evidence="11 21" id="KW-0547">Nucleotide-binding</keyword>
<evidence type="ECO:0000256" key="1">
    <source>
        <dbReference type="ARBA" id="ARBA00001936"/>
    </source>
</evidence>
<dbReference type="SUPFAM" id="SSF57302">
    <property type="entry name" value="Snake toxin-like"/>
    <property type="match status" value="1"/>
</dbReference>
<keyword evidence="17 26" id="KW-0675">Receptor</keyword>
<evidence type="ECO:0000256" key="7">
    <source>
        <dbReference type="ARBA" id="ARBA00022679"/>
    </source>
</evidence>
<comment type="cofactor">
    <cofactor evidence="1">
        <name>Mn(2+)</name>
        <dbReference type="ChEBI" id="CHEBI:29035"/>
    </cofactor>
</comment>
<keyword evidence="15 23" id="KW-1133">Transmembrane helix</keyword>
<evidence type="ECO:0000256" key="22">
    <source>
        <dbReference type="SAM" id="MobiDB-lite"/>
    </source>
</evidence>
<sequence>MNLVYIALIGGFIACCWAAPQSRICVKSITQAQQDSKSDEATENDSSYEDDFGDDGEFEKYDIQQNNLISNYNLSIGTTICERKFNFCHALWRIDAYGNVTIASQGCWESDSNTSCEQSECISHSTLNRDSNRYLFCCCSDNLCNDRMTSLPEDNSESSDIWSSESPSPAPDASILENPLVWIAIAGSCMVLLSLIVLIICRRGQKSQPELAPLAPSGPGYSSNLHNVDNLKLCAMIGQGKYGTVWRGSVNEQPVAVKIFPGQHKQYFINERDIYNLPLMEDPALLTYFGCDERRTMEDNIEYLLVLSLAPLGCLQDWLTENTTAYGVFCSMAKSVAHGLAHMHTELRKGDLLKPCICHRDLNSRNILVKADLTCALCDFGFAMKTFGPRYEYRGEIALAETKSINEVGTLRYMAPEVLEGAVNLRDCESALKQIDVYALGLVLWELGTRCHDLYPEGQSVPDYRAPYEAEVGKNPTYEQMQVFVSRHKARPLFPTTWGGGIAGKICRETCEECWDQDAEARLTALCVEERLQELSSLRPKTSILGRNGTPPVATNNVVNSFKSISPICPSDAVIITPPNQIIPKAQSDYTTDALLSSSDVRVRNPTHIRNGALPFSPTQLDRKLPKCELNGVDQGFANQRNGSVIGDPTQVRLANAEGIQRLEWSERASVCEEKSHLMGSKLSLPVSIDSVSCPEINQQSPRETLRPRQRPSNLNLAPVHFRTDFDYESSSESGGYFENNLQQSSIIRNSLRGHLKGLESSDSFDEYRRGEHTDPLPSRIVTSKSANAMKSLNDPSLRQMMLSDKQIKRQRSLEVFREVFGPTKGSVEKLRDPSQRVRASKTLSLYDDRMMDSTLGNIL</sequence>
<evidence type="ECO:0000313" key="28">
    <source>
        <dbReference type="Proteomes" id="UP000092461"/>
    </source>
</evidence>
<evidence type="ECO:0000256" key="15">
    <source>
        <dbReference type="ARBA" id="ARBA00022989"/>
    </source>
</evidence>
<keyword evidence="10 24" id="KW-0732">Signal</keyword>
<dbReference type="GO" id="GO:0030509">
    <property type="term" value="P:BMP signaling pathway"/>
    <property type="evidence" value="ECO:0007669"/>
    <property type="project" value="TreeGrafter"/>
</dbReference>
<dbReference type="PANTHER" id="PTHR23255">
    <property type="entry name" value="TRANSFORMING GROWTH FACTOR-BETA RECEPTOR TYPE I AND II"/>
    <property type="match status" value="1"/>
</dbReference>
<evidence type="ECO:0000256" key="23">
    <source>
        <dbReference type="SAM" id="Phobius"/>
    </source>
</evidence>
<dbReference type="GO" id="GO:0005886">
    <property type="term" value="C:plasma membrane"/>
    <property type="evidence" value="ECO:0007669"/>
    <property type="project" value="TreeGrafter"/>
</dbReference>
<dbReference type="InterPro" id="IPR045860">
    <property type="entry name" value="Snake_toxin-like_sf"/>
</dbReference>
<dbReference type="InterPro" id="IPR011009">
    <property type="entry name" value="Kinase-like_dom_sf"/>
</dbReference>
<dbReference type="InterPro" id="IPR001245">
    <property type="entry name" value="Ser-Thr/Tyr_kinase_cat_dom"/>
</dbReference>
<keyword evidence="9" id="KW-0479">Metal-binding</keyword>
<dbReference type="Gene3D" id="3.30.200.20">
    <property type="entry name" value="Phosphorylase Kinase, domain 1"/>
    <property type="match status" value="1"/>
</dbReference>
<evidence type="ECO:0000256" key="24">
    <source>
        <dbReference type="SAM" id="SignalP"/>
    </source>
</evidence>
<keyword evidence="6" id="KW-0723">Serine/threonine-protein kinase</keyword>
<feature type="region of interest" description="Disordered" evidence="22">
    <location>
        <begin position="36"/>
        <end position="56"/>
    </location>
</feature>
<dbReference type="FunFam" id="3.30.200.20:FF:000094">
    <property type="entry name" value="Serine/threonine-protein kinase receptor"/>
    <property type="match status" value="1"/>
</dbReference>
<dbReference type="EMBL" id="AJWK01000587">
    <property type="status" value="NOT_ANNOTATED_CDS"/>
    <property type="molecule type" value="Genomic_DNA"/>
</dbReference>
<keyword evidence="16 23" id="KW-0472">Membrane</keyword>
<reference evidence="27" key="3">
    <citation type="submission" date="2020-05" db="UniProtKB">
        <authorList>
            <consortium name="EnsemblMetazoa"/>
        </authorList>
    </citation>
    <scope>IDENTIFICATION</scope>
    <source>
        <strain evidence="27">Jacobina</strain>
    </source>
</reference>
<reference evidence="26" key="2">
    <citation type="journal article" date="2020" name="BMC">
        <title>Leishmania infection induces a limited differential gene expression in the sand fly midgut.</title>
        <authorList>
            <person name="Coutinho-Abreu I.V."/>
            <person name="Serafim T.D."/>
            <person name="Meneses C."/>
            <person name="Kamhawi S."/>
            <person name="Oliveira F."/>
            <person name="Valenzuela J.G."/>
        </authorList>
    </citation>
    <scope>NUCLEOTIDE SEQUENCE</scope>
    <source>
        <strain evidence="26">Jacobina</strain>
        <tissue evidence="26">Midgut</tissue>
    </source>
</reference>
<evidence type="ECO:0000256" key="10">
    <source>
        <dbReference type="ARBA" id="ARBA00022729"/>
    </source>
</evidence>
<dbReference type="SUPFAM" id="SSF56112">
    <property type="entry name" value="Protein kinase-like (PK-like)"/>
    <property type="match status" value="1"/>
</dbReference>
<dbReference type="PROSITE" id="PS50011">
    <property type="entry name" value="PROTEIN_KINASE_DOM"/>
    <property type="match status" value="1"/>
</dbReference>
<keyword evidence="13 21" id="KW-0067">ATP-binding</keyword>
<evidence type="ECO:0000256" key="5">
    <source>
        <dbReference type="ARBA" id="ARBA00012401"/>
    </source>
</evidence>
<evidence type="ECO:0000256" key="16">
    <source>
        <dbReference type="ARBA" id="ARBA00023136"/>
    </source>
</evidence>
<evidence type="ECO:0000256" key="14">
    <source>
        <dbReference type="ARBA" id="ARBA00022842"/>
    </source>
</evidence>
<feature type="transmembrane region" description="Helical" evidence="23">
    <location>
        <begin position="180"/>
        <end position="201"/>
    </location>
</feature>
<evidence type="ECO:0000256" key="9">
    <source>
        <dbReference type="ARBA" id="ARBA00022723"/>
    </source>
</evidence>
<dbReference type="Proteomes" id="UP000092461">
    <property type="component" value="Unassembled WGS sequence"/>
</dbReference>
<dbReference type="Gene3D" id="2.10.60.10">
    <property type="entry name" value="CD59"/>
    <property type="match status" value="1"/>
</dbReference>
<evidence type="ECO:0000256" key="19">
    <source>
        <dbReference type="ARBA" id="ARBA00047681"/>
    </source>
</evidence>
<keyword evidence="8 23" id="KW-0812">Transmembrane</keyword>
<dbReference type="CDD" id="cd14054">
    <property type="entry name" value="STKc_BMPR2_AMHR2"/>
    <property type="match status" value="1"/>
</dbReference>
<evidence type="ECO:0000256" key="2">
    <source>
        <dbReference type="ARBA" id="ARBA00001946"/>
    </source>
</evidence>
<reference evidence="28" key="1">
    <citation type="submission" date="2012-05" db="EMBL/GenBank/DDBJ databases">
        <title>Whole Genome Assembly of Lutzomyia longipalpis.</title>
        <authorList>
            <person name="Richards S."/>
            <person name="Qu C."/>
            <person name="Dillon R."/>
            <person name="Worley K."/>
            <person name="Scherer S."/>
            <person name="Batterton M."/>
            <person name="Taylor A."/>
            <person name="Hawes A."/>
            <person name="Hernandez B."/>
            <person name="Kovar C."/>
            <person name="Mandapat C."/>
            <person name="Pham C."/>
            <person name="Qu C."/>
            <person name="Jing C."/>
            <person name="Bess C."/>
            <person name="Bandaranaike D."/>
            <person name="Ngo D."/>
            <person name="Ongeri F."/>
            <person name="Arias F."/>
            <person name="Lara F."/>
            <person name="Weissenberger G."/>
            <person name="Kamau G."/>
            <person name="Han H."/>
            <person name="Shen H."/>
            <person name="Dinh H."/>
            <person name="Khalil I."/>
            <person name="Jones J."/>
            <person name="Shafer J."/>
            <person name="Jayaseelan J."/>
            <person name="Quiroz J."/>
            <person name="Blankenburg K."/>
            <person name="Nguyen L."/>
            <person name="Jackson L."/>
            <person name="Francisco L."/>
            <person name="Tang L.-Y."/>
            <person name="Pu L.-L."/>
            <person name="Perales L."/>
            <person name="Lorensuhewa L."/>
            <person name="Munidasa M."/>
            <person name="Coyle M."/>
            <person name="Taylor M."/>
            <person name="Puazo M."/>
            <person name="Firestine M."/>
            <person name="Scheel M."/>
            <person name="Javaid M."/>
            <person name="Wang M."/>
            <person name="Li M."/>
            <person name="Tabassum N."/>
            <person name="Saada N."/>
            <person name="Osuji N."/>
            <person name="Aqrawi P."/>
            <person name="Fu Q."/>
            <person name="Thornton R."/>
            <person name="Raj R."/>
            <person name="Goodspeed R."/>
            <person name="Mata R."/>
            <person name="Najjar R."/>
            <person name="Gubbala S."/>
            <person name="Lee S."/>
            <person name="Denson S."/>
            <person name="Patil S."/>
            <person name="Macmil S."/>
            <person name="Qi S."/>
            <person name="Matskevitch T."/>
            <person name="Palculict T."/>
            <person name="Mathew T."/>
            <person name="Vee V."/>
            <person name="Velamala V."/>
            <person name="Korchina V."/>
            <person name="Cai W."/>
            <person name="Liu W."/>
            <person name="Dai W."/>
            <person name="Zou X."/>
            <person name="Zhu Y."/>
            <person name="Zhang Y."/>
            <person name="Wu Y.-Q."/>
            <person name="Xin Y."/>
            <person name="Nazarath L."/>
            <person name="Kovar C."/>
            <person name="Han Y."/>
            <person name="Muzny D."/>
            <person name="Gibbs R."/>
        </authorList>
    </citation>
    <scope>NUCLEOTIDE SEQUENCE [LARGE SCALE GENOMIC DNA]</scope>
    <source>
        <strain evidence="28">Jacobina</strain>
    </source>
</reference>
<dbReference type="InterPro" id="IPR000333">
    <property type="entry name" value="TGFB_receptor"/>
</dbReference>
<comment type="catalytic activity">
    <reaction evidence="20">
        <text>L-threonyl-[receptor-protein] + ATP = O-phospho-L-threonyl-[receptor-protein] + ADP + H(+)</text>
        <dbReference type="Rhea" id="RHEA:44880"/>
        <dbReference type="Rhea" id="RHEA-COMP:11024"/>
        <dbReference type="Rhea" id="RHEA-COMP:11025"/>
        <dbReference type="ChEBI" id="CHEBI:15378"/>
        <dbReference type="ChEBI" id="CHEBI:30013"/>
        <dbReference type="ChEBI" id="CHEBI:30616"/>
        <dbReference type="ChEBI" id="CHEBI:61977"/>
        <dbReference type="ChEBI" id="CHEBI:456216"/>
        <dbReference type="EC" id="2.7.11.30"/>
    </reaction>
</comment>
<keyword evidence="18" id="KW-0325">Glycoprotein</keyword>
<dbReference type="InterPro" id="IPR000719">
    <property type="entry name" value="Prot_kinase_dom"/>
</dbReference>
<comment type="cofactor">
    <cofactor evidence="2">
        <name>Mg(2+)</name>
        <dbReference type="ChEBI" id="CHEBI:18420"/>
    </cofactor>
</comment>
<name>A0A1B0C8G5_LUTLO</name>
<evidence type="ECO:0000256" key="18">
    <source>
        <dbReference type="ARBA" id="ARBA00023180"/>
    </source>
</evidence>
<proteinExistence type="inferred from homology"/>
<comment type="subcellular location">
    <subcellularLocation>
        <location evidence="3">Membrane</location>
        <topology evidence="3">Single-pass type I membrane protein</topology>
    </subcellularLocation>
</comment>